<dbReference type="Proteomes" id="UP000292052">
    <property type="component" value="Unassembled WGS sequence"/>
</dbReference>
<dbReference type="OrthoDB" id="7701049at2759"/>
<keyword evidence="2" id="KW-1185">Reference proteome</keyword>
<protein>
    <submittedName>
        <fullName evidence="1">Uncharacterized protein</fullName>
    </submittedName>
</protein>
<organism evidence="1 2">
    <name type="scientific">Asbolus verrucosus</name>
    <name type="common">Desert ironclad beetle</name>
    <dbReference type="NCBI Taxonomy" id="1661398"/>
    <lineage>
        <taxon>Eukaryota</taxon>
        <taxon>Metazoa</taxon>
        <taxon>Ecdysozoa</taxon>
        <taxon>Arthropoda</taxon>
        <taxon>Hexapoda</taxon>
        <taxon>Insecta</taxon>
        <taxon>Pterygota</taxon>
        <taxon>Neoptera</taxon>
        <taxon>Endopterygota</taxon>
        <taxon>Coleoptera</taxon>
        <taxon>Polyphaga</taxon>
        <taxon>Cucujiformia</taxon>
        <taxon>Tenebrionidae</taxon>
        <taxon>Pimeliinae</taxon>
        <taxon>Asbolus</taxon>
    </lineage>
</organism>
<accession>A0A482W507</accession>
<evidence type="ECO:0000313" key="2">
    <source>
        <dbReference type="Proteomes" id="UP000292052"/>
    </source>
</evidence>
<comment type="caution">
    <text evidence="1">The sequence shown here is derived from an EMBL/GenBank/DDBJ whole genome shotgun (WGS) entry which is preliminary data.</text>
</comment>
<dbReference type="AlphaFoldDB" id="A0A482W507"/>
<dbReference type="EMBL" id="QDEB01028423">
    <property type="protein sequence ID" value="RZC40164.1"/>
    <property type="molecule type" value="Genomic_DNA"/>
</dbReference>
<proteinExistence type="predicted"/>
<reference evidence="1 2" key="1">
    <citation type="submission" date="2017-03" db="EMBL/GenBank/DDBJ databases">
        <title>Genome of the blue death feigning beetle - Asbolus verrucosus.</title>
        <authorList>
            <person name="Rider S.D."/>
        </authorList>
    </citation>
    <scope>NUCLEOTIDE SEQUENCE [LARGE SCALE GENOMIC DNA]</scope>
    <source>
        <strain evidence="1">Butters</strain>
        <tissue evidence="1">Head and leg muscle</tissue>
    </source>
</reference>
<name>A0A482W507_ASBVE</name>
<evidence type="ECO:0000313" key="1">
    <source>
        <dbReference type="EMBL" id="RZC40164.1"/>
    </source>
</evidence>
<gene>
    <name evidence="1" type="ORF">BDFB_014095</name>
</gene>
<sequence length="171" mass="20079">MDDLVDSTGTKVSELINFSHLLSFLQVNNVFNINGKILDFLFLRDCSTEVFRDVSLLVQEDLHPPSLFLSLTLSGYRFNNFPSSCKFKTYNFKRANFPKLYVDLLLVDWSFLEYFIDVQAACEIFYSKLYSIIDMHTHLFCVGSKNKSTFPTWFLDELRNSIKLKYRCYHS</sequence>